<dbReference type="RefSeq" id="WP_003467463.1">
    <property type="nucleotide sequence ID" value="NZ_APML01000023.1"/>
</dbReference>
<dbReference type="Proteomes" id="UP000012283">
    <property type="component" value="Unassembled WGS sequence"/>
</dbReference>
<feature type="domain" description="Bypass of forespore C C-terminal" evidence="2">
    <location>
        <begin position="105"/>
        <end position="176"/>
    </location>
</feature>
<dbReference type="STRING" id="1308866.J416_07452"/>
<accession>N4WVL1</accession>
<dbReference type="eggNOG" id="ENOG5032U7R">
    <property type="taxonomic scope" value="Bacteria"/>
</dbReference>
<evidence type="ECO:0000259" key="2">
    <source>
        <dbReference type="Pfam" id="PF08955"/>
    </source>
</evidence>
<dbReference type="Pfam" id="PF08977">
    <property type="entry name" value="BOFC_N"/>
    <property type="match status" value="1"/>
</dbReference>
<protein>
    <recommendedName>
        <fullName evidence="6">Bypass-of-forespore protein C</fullName>
    </recommendedName>
</protein>
<keyword evidence="1" id="KW-1133">Transmembrane helix</keyword>
<dbReference type="AlphaFoldDB" id="N4WVL1"/>
<evidence type="ECO:0000313" key="4">
    <source>
        <dbReference type="EMBL" id="ENH97106.1"/>
    </source>
</evidence>
<gene>
    <name evidence="4" type="ORF">J416_07452</name>
</gene>
<feature type="transmembrane region" description="Helical" evidence="1">
    <location>
        <begin position="6"/>
        <end position="25"/>
    </location>
</feature>
<sequence>MKRYWVHITILSILMVATLASYTFVESRSDDKSNVEVNTEENTAVVANQPVKIEVTLEKHYIDGKVEKEQKTETVLSMPDFWASYQEWNLVDQSQGHVHFRQQIDDISPYTKAHGYFGIKDGILTIFEGVPVNDAAVQSFYQIETEELETRLYNQLKEGIKINSKQDYTNVLETYRPYQDTKAVNGDGA</sequence>
<reference evidence="4 5" key="1">
    <citation type="submission" date="2013-03" db="EMBL/GenBank/DDBJ databases">
        <title>Draft genome sequence of Gracibacillus halophilus YIM-C55.5, a moderately halophilic and thermophilic organism from the Xiaochaidamu salt lake.</title>
        <authorList>
            <person name="Sugumar T."/>
            <person name="Polireddy D.R."/>
            <person name="Antony A."/>
            <person name="Madhava Y.R."/>
            <person name="Sivakumar N."/>
        </authorList>
    </citation>
    <scope>NUCLEOTIDE SEQUENCE [LARGE SCALE GENOMIC DNA]</scope>
    <source>
        <strain evidence="4 5">YIM-C55.5</strain>
    </source>
</reference>
<keyword evidence="1" id="KW-0812">Transmembrane</keyword>
<keyword evidence="1" id="KW-0472">Membrane</keyword>
<dbReference type="Gene3D" id="3.30.70.1740">
    <property type="entry name" value="Bypass-of-forespore C, C-terminal domain"/>
    <property type="match status" value="1"/>
</dbReference>
<dbReference type="InterPro" id="IPR015050">
    <property type="entry name" value="BofC_C"/>
</dbReference>
<dbReference type="PATRIC" id="fig|1308866.3.peg.1507"/>
<proteinExistence type="predicted"/>
<dbReference type="Gene3D" id="3.10.20.420">
    <property type="entry name" value="Bypass-of-forespore C, N-terminal domain"/>
    <property type="match status" value="1"/>
</dbReference>
<evidence type="ECO:0000313" key="5">
    <source>
        <dbReference type="Proteomes" id="UP000012283"/>
    </source>
</evidence>
<dbReference type="EMBL" id="APML01000023">
    <property type="protein sequence ID" value="ENH97106.1"/>
    <property type="molecule type" value="Genomic_DNA"/>
</dbReference>
<evidence type="ECO:0008006" key="6">
    <source>
        <dbReference type="Google" id="ProtNLM"/>
    </source>
</evidence>
<dbReference type="InterPro" id="IPR015071">
    <property type="entry name" value="BOFC_N"/>
</dbReference>
<comment type="caution">
    <text evidence="4">The sequence shown here is derived from an EMBL/GenBank/DDBJ whole genome shotgun (WGS) entry which is preliminary data.</text>
</comment>
<keyword evidence="5" id="KW-1185">Reference proteome</keyword>
<evidence type="ECO:0000256" key="1">
    <source>
        <dbReference type="SAM" id="Phobius"/>
    </source>
</evidence>
<feature type="domain" description="Bypass-of-forespore C N-terminal" evidence="3">
    <location>
        <begin position="53"/>
        <end position="103"/>
    </location>
</feature>
<evidence type="ECO:0000259" key="3">
    <source>
        <dbReference type="Pfam" id="PF08977"/>
    </source>
</evidence>
<dbReference type="InterPro" id="IPR038117">
    <property type="entry name" value="BofC_C_sf"/>
</dbReference>
<dbReference type="Pfam" id="PF08955">
    <property type="entry name" value="BofC_C"/>
    <property type="match status" value="1"/>
</dbReference>
<name>N4WVL1_9BACI</name>
<organism evidence="4 5">
    <name type="scientific">Gracilibacillus halophilus YIM-C55.5</name>
    <dbReference type="NCBI Taxonomy" id="1308866"/>
    <lineage>
        <taxon>Bacteria</taxon>
        <taxon>Bacillati</taxon>
        <taxon>Bacillota</taxon>
        <taxon>Bacilli</taxon>
        <taxon>Bacillales</taxon>
        <taxon>Bacillaceae</taxon>
        <taxon>Gracilibacillus</taxon>
    </lineage>
</organism>
<dbReference type="InterPro" id="IPR038118">
    <property type="entry name" value="BOFC_N_sf"/>
</dbReference>